<dbReference type="AlphaFoldDB" id="A0A7W2PYM0"/>
<evidence type="ECO:0000259" key="1">
    <source>
        <dbReference type="Pfam" id="PF01370"/>
    </source>
</evidence>
<dbReference type="GO" id="GO:0005737">
    <property type="term" value="C:cytoplasm"/>
    <property type="evidence" value="ECO:0007669"/>
    <property type="project" value="TreeGrafter"/>
</dbReference>
<sequence>MKVLVTGASGFIGQAVCRALLDRADQVIALVRSDWTLPGVEVVRGDLDDEPALRKALAGVDCVVHLAGRAHLLNDSATDPLAEFRRVNRDATVRLAQYARDAGVRRFVFLSSIGVNGSHTEGRPFDERSDVRPHAPYAISKLEAEQELADCLAGSATDYVIVRPPLVYAAHAPGNFQRLLKLVASGMPLPFGLVRNRRNMVSLASLVDFILLSTERPDAANECFLVADDEAVSTRDIAAWLGEGMQRRVVNLPVPEALLGGLLSVVGKASLRTQLCGSLEIDNRKARSLGWVPRTSAHQALVATGQDYQRD</sequence>
<organism evidence="2 3">
    <name type="scientific">Pseudomonas mosselii</name>
    <dbReference type="NCBI Taxonomy" id="78327"/>
    <lineage>
        <taxon>Bacteria</taxon>
        <taxon>Pseudomonadati</taxon>
        <taxon>Pseudomonadota</taxon>
        <taxon>Gammaproteobacteria</taxon>
        <taxon>Pseudomonadales</taxon>
        <taxon>Pseudomonadaceae</taxon>
        <taxon>Pseudomonas</taxon>
    </lineage>
</organism>
<feature type="domain" description="NAD-dependent epimerase/dehydratase" evidence="1">
    <location>
        <begin position="3"/>
        <end position="220"/>
    </location>
</feature>
<dbReference type="SUPFAM" id="SSF51735">
    <property type="entry name" value="NAD(P)-binding Rossmann-fold domains"/>
    <property type="match status" value="1"/>
</dbReference>
<evidence type="ECO:0000313" key="3">
    <source>
        <dbReference type="Proteomes" id="UP000541770"/>
    </source>
</evidence>
<dbReference type="Proteomes" id="UP000541770">
    <property type="component" value="Unassembled WGS sequence"/>
</dbReference>
<comment type="caution">
    <text evidence="2">The sequence shown here is derived from an EMBL/GenBank/DDBJ whole genome shotgun (WGS) entry which is preliminary data.</text>
</comment>
<reference evidence="2 3" key="1">
    <citation type="submission" date="2020-07" db="EMBL/GenBank/DDBJ databases">
        <title>Diversity of carbapenemase encoding genes among Pseudomonas putida group clinical isolates in a tertiary Brazilian hospital.</title>
        <authorList>
            <person name="Alberto-Lei F."/>
            <person name="Nodari C.S."/>
            <person name="Streling A.P."/>
            <person name="Paulino J.T."/>
            <person name="Bessa-Neto F.O."/>
            <person name="Cayo R."/>
            <person name="Gales A.C."/>
        </authorList>
    </citation>
    <scope>NUCLEOTIDE SEQUENCE [LARGE SCALE GENOMIC DNA]</scope>
    <source>
        <strain evidence="2 3">14802</strain>
    </source>
</reference>
<dbReference type="InterPro" id="IPR001509">
    <property type="entry name" value="Epimerase_deHydtase"/>
</dbReference>
<dbReference type="PANTHER" id="PTHR48079:SF6">
    <property type="entry name" value="NAD(P)-BINDING DOMAIN-CONTAINING PROTEIN-RELATED"/>
    <property type="match status" value="1"/>
</dbReference>
<proteinExistence type="predicted"/>
<dbReference type="GO" id="GO:0004029">
    <property type="term" value="F:aldehyde dehydrogenase (NAD+) activity"/>
    <property type="evidence" value="ECO:0007669"/>
    <property type="project" value="TreeGrafter"/>
</dbReference>
<dbReference type="Gene3D" id="3.40.50.720">
    <property type="entry name" value="NAD(P)-binding Rossmann-like Domain"/>
    <property type="match status" value="1"/>
</dbReference>
<dbReference type="Pfam" id="PF01370">
    <property type="entry name" value="Epimerase"/>
    <property type="match status" value="1"/>
</dbReference>
<dbReference type="RefSeq" id="WP_182322959.1">
    <property type="nucleotide sequence ID" value="NZ_JACGDE010000007.1"/>
</dbReference>
<dbReference type="PANTHER" id="PTHR48079">
    <property type="entry name" value="PROTEIN YEEZ"/>
    <property type="match status" value="1"/>
</dbReference>
<evidence type="ECO:0000313" key="2">
    <source>
        <dbReference type="EMBL" id="MBA6065600.1"/>
    </source>
</evidence>
<gene>
    <name evidence="2" type="ORF">H4C75_12585</name>
</gene>
<accession>A0A7W2PYM0</accession>
<dbReference type="EMBL" id="JACGDE010000007">
    <property type="protein sequence ID" value="MBA6065600.1"/>
    <property type="molecule type" value="Genomic_DNA"/>
</dbReference>
<dbReference type="InterPro" id="IPR036291">
    <property type="entry name" value="NAD(P)-bd_dom_sf"/>
</dbReference>
<dbReference type="InterPro" id="IPR051783">
    <property type="entry name" value="NAD(P)-dependent_oxidoreduct"/>
</dbReference>
<name>A0A7W2PYM0_9PSED</name>
<protein>
    <submittedName>
        <fullName evidence="2">NAD-dependent epimerase/dehydratase family protein</fullName>
    </submittedName>
</protein>